<comment type="caution">
    <text evidence="2">The sequence shown here is derived from an EMBL/GenBank/DDBJ whole genome shotgun (WGS) entry which is preliminary data.</text>
</comment>
<sequence length="192" mass="21102">MSTAERQRLAPAFAVALFVALLLPPVRAWLESRMSLQMLVQIPLLITVGWLLSAALPPRLGEGIARWNRHGISSLVLASLAGMFWMLPRSLDAAIGEPWMAVAKFASVPLLIGLPLGLGWPHMGFVVRGVFLLELTATFFRLGWLYLVSPIRLCNNYLLDDQQRAGEAMLVIGSLLLAGVAIKLLWGRFDST</sequence>
<feature type="transmembrane region" description="Helical" evidence="1">
    <location>
        <begin position="70"/>
        <end position="87"/>
    </location>
</feature>
<keyword evidence="3" id="KW-1185">Reference proteome</keyword>
<evidence type="ECO:0000256" key="1">
    <source>
        <dbReference type="SAM" id="Phobius"/>
    </source>
</evidence>
<keyword evidence="1" id="KW-0812">Transmembrane</keyword>
<feature type="transmembrane region" description="Helical" evidence="1">
    <location>
        <begin position="38"/>
        <end position="58"/>
    </location>
</feature>
<dbReference type="Proteomes" id="UP000076131">
    <property type="component" value="Unassembled WGS sequence"/>
</dbReference>
<feature type="transmembrane region" description="Helical" evidence="1">
    <location>
        <begin position="168"/>
        <end position="186"/>
    </location>
</feature>
<evidence type="ECO:0000313" key="2">
    <source>
        <dbReference type="EMBL" id="KZC24087.1"/>
    </source>
</evidence>
<evidence type="ECO:0000313" key="3">
    <source>
        <dbReference type="Proteomes" id="UP000076131"/>
    </source>
</evidence>
<accession>A0A154QK33</accession>
<feature type="transmembrane region" description="Helical" evidence="1">
    <location>
        <begin position="125"/>
        <end position="148"/>
    </location>
</feature>
<evidence type="ECO:0008006" key="4">
    <source>
        <dbReference type="Google" id="ProtNLM"/>
    </source>
</evidence>
<dbReference type="eggNOG" id="ENOG5032SXK">
    <property type="taxonomic scope" value="Bacteria"/>
</dbReference>
<dbReference type="STRING" id="416169.RHOFW104T7_10220"/>
<keyword evidence="1" id="KW-0472">Membrane</keyword>
<keyword evidence="1" id="KW-1133">Transmembrane helix</keyword>
<protein>
    <recommendedName>
        <fullName evidence="4">Transmembrane protein</fullName>
    </recommendedName>
</protein>
<reference evidence="2 3" key="1">
    <citation type="journal article" date="2016" name="MBio">
        <title>Lateral Gene Transfer in a Heavy Metal-Contaminated-Groundwater Microbial Community.</title>
        <authorList>
            <person name="Hemme C.L."/>
            <person name="Green S.J."/>
            <person name="Rishishwar L."/>
            <person name="Prakash O."/>
            <person name="Pettenato A."/>
            <person name="Chakraborty R."/>
            <person name="Deutschbauer A.M."/>
            <person name="Van Nostrand J.D."/>
            <person name="Wu L."/>
            <person name="He Z."/>
            <person name="Jordan I.K."/>
            <person name="Hazen T.C."/>
            <person name="Arkin A.P."/>
            <person name="Kostka J.E."/>
            <person name="Zhou J."/>
        </authorList>
    </citation>
    <scope>NUCLEOTIDE SEQUENCE [LARGE SCALE GENOMIC DNA]</scope>
    <source>
        <strain evidence="2 3">FW104-T7</strain>
    </source>
</reference>
<feature type="transmembrane region" description="Helical" evidence="1">
    <location>
        <begin position="99"/>
        <end position="118"/>
    </location>
</feature>
<dbReference type="EMBL" id="LVJS01000033">
    <property type="protein sequence ID" value="KZC24087.1"/>
    <property type="molecule type" value="Genomic_DNA"/>
</dbReference>
<proteinExistence type="predicted"/>
<gene>
    <name evidence="2" type="ORF">RHOFW104T7_10220</name>
</gene>
<organism evidence="2 3">
    <name type="scientific">Rhodanobacter thiooxydans</name>
    <dbReference type="NCBI Taxonomy" id="416169"/>
    <lineage>
        <taxon>Bacteria</taxon>
        <taxon>Pseudomonadati</taxon>
        <taxon>Pseudomonadota</taxon>
        <taxon>Gammaproteobacteria</taxon>
        <taxon>Lysobacterales</taxon>
        <taxon>Rhodanobacteraceae</taxon>
        <taxon>Rhodanobacter</taxon>
    </lineage>
</organism>
<dbReference type="RefSeq" id="WP_008438385.1">
    <property type="nucleotide sequence ID" value="NZ_LVJS01000033.1"/>
</dbReference>
<name>A0A154QK33_9GAMM</name>
<dbReference type="AlphaFoldDB" id="A0A154QK33"/>